<dbReference type="CDD" id="cd05289">
    <property type="entry name" value="MDR_like_2"/>
    <property type="match status" value="1"/>
</dbReference>
<evidence type="ECO:0000259" key="1">
    <source>
        <dbReference type="SMART" id="SM00829"/>
    </source>
</evidence>
<dbReference type="PANTHER" id="PTHR11695:SF294">
    <property type="entry name" value="RETICULON-4-INTERACTING PROTEIN 1, MITOCHONDRIAL"/>
    <property type="match status" value="1"/>
</dbReference>
<dbReference type="RefSeq" id="WP_087033480.1">
    <property type="nucleotide sequence ID" value="NZ_FJNE01000005.1"/>
</dbReference>
<dbReference type="InterPro" id="IPR036291">
    <property type="entry name" value="NAD(P)-bd_dom_sf"/>
</dbReference>
<evidence type="ECO:0000313" key="2">
    <source>
        <dbReference type="EMBL" id="CZQ95640.1"/>
    </source>
</evidence>
<proteinExistence type="predicted"/>
<keyword evidence="3" id="KW-1185">Reference proteome</keyword>
<reference evidence="2 3" key="1">
    <citation type="submission" date="2016-02" db="EMBL/GenBank/DDBJ databases">
        <authorList>
            <person name="Wen L."/>
            <person name="He K."/>
            <person name="Yang H."/>
        </authorList>
    </citation>
    <scope>NUCLEOTIDE SEQUENCE [LARGE SCALE GENOMIC DNA]</scope>
    <source>
        <strain evidence="2">Trichococcus palustris</strain>
    </source>
</reference>
<dbReference type="InterPro" id="IPR013154">
    <property type="entry name" value="ADH-like_N"/>
</dbReference>
<name>A0A143YPH0_9LACT</name>
<dbReference type="Pfam" id="PF13602">
    <property type="entry name" value="ADH_zinc_N_2"/>
    <property type="match status" value="1"/>
</dbReference>
<dbReference type="PANTHER" id="PTHR11695">
    <property type="entry name" value="ALCOHOL DEHYDROGENASE RELATED"/>
    <property type="match status" value="1"/>
</dbReference>
<evidence type="ECO:0000313" key="3">
    <source>
        <dbReference type="Proteomes" id="UP000242754"/>
    </source>
</evidence>
<accession>A0A143YPH0</accession>
<dbReference type="SMART" id="SM00829">
    <property type="entry name" value="PKS_ER"/>
    <property type="match status" value="1"/>
</dbReference>
<sequence>MKAAQIKKYSKEMKAEIEEIPIPEISDHEVLVKVKAAAVNHLEMLNMTGSVKLIQDYDMPLTIGNELTGIISEVGKSVSEFKKGDAIYTRLPLEKIGAFAEYVAVDAKAIWYLPENLDFVTGAAAPLTGLTAYQGLHEELNAKAGQTVFIPGGSGSFGQMAVPIAKAMGLTVIVSGNPSAREQILAAGATQYIDYTKENYWEVLKEVDFVIDTLGAAEFDRELSIIKPGGRLLSLRTGPNKQFAKDHGFPKWKQHLFALAGAKFDRKAKKQGVVYRFIFVRSNGSQLEAISKIIEENNIIPAVDSTEFTLSQVNEALNLVSSGHPKGKVVIKISD</sequence>
<dbReference type="SUPFAM" id="SSF51735">
    <property type="entry name" value="NAD(P)-binding Rossmann-fold domains"/>
    <property type="match status" value="1"/>
</dbReference>
<organism evidence="2 3">
    <name type="scientific">Trichococcus palustris</name>
    <dbReference type="NCBI Taxonomy" id="140314"/>
    <lineage>
        <taxon>Bacteria</taxon>
        <taxon>Bacillati</taxon>
        <taxon>Bacillota</taxon>
        <taxon>Bacilli</taxon>
        <taxon>Lactobacillales</taxon>
        <taxon>Carnobacteriaceae</taxon>
        <taxon>Trichococcus</taxon>
    </lineage>
</organism>
<dbReference type="STRING" id="140314.SAMN04488076_11153"/>
<protein>
    <submittedName>
        <fullName evidence="2">Enoylreductase</fullName>
    </submittedName>
</protein>
<gene>
    <name evidence="2" type="ORF">Tpal_1921</name>
</gene>
<dbReference type="SUPFAM" id="SSF50129">
    <property type="entry name" value="GroES-like"/>
    <property type="match status" value="1"/>
</dbReference>
<dbReference type="GO" id="GO:0016491">
    <property type="term" value="F:oxidoreductase activity"/>
    <property type="evidence" value="ECO:0007669"/>
    <property type="project" value="InterPro"/>
</dbReference>
<dbReference type="Pfam" id="PF08240">
    <property type="entry name" value="ADH_N"/>
    <property type="match status" value="1"/>
</dbReference>
<dbReference type="EMBL" id="FJNE01000005">
    <property type="protein sequence ID" value="CZQ95640.1"/>
    <property type="molecule type" value="Genomic_DNA"/>
</dbReference>
<dbReference type="InterPro" id="IPR020843">
    <property type="entry name" value="ER"/>
</dbReference>
<dbReference type="Gene3D" id="3.40.50.720">
    <property type="entry name" value="NAD(P)-binding Rossmann-like Domain"/>
    <property type="match status" value="1"/>
</dbReference>
<dbReference type="InterPro" id="IPR050700">
    <property type="entry name" value="YIM1/Zinc_Alcohol_DH_Fams"/>
</dbReference>
<dbReference type="OrthoDB" id="9792162at2"/>
<feature type="domain" description="Enoyl reductase (ER)" evidence="1">
    <location>
        <begin position="14"/>
        <end position="331"/>
    </location>
</feature>
<dbReference type="Gene3D" id="3.90.180.10">
    <property type="entry name" value="Medium-chain alcohol dehydrogenases, catalytic domain"/>
    <property type="match status" value="1"/>
</dbReference>
<dbReference type="Proteomes" id="UP000242754">
    <property type="component" value="Unassembled WGS sequence"/>
</dbReference>
<dbReference type="InterPro" id="IPR011032">
    <property type="entry name" value="GroES-like_sf"/>
</dbReference>
<dbReference type="AlphaFoldDB" id="A0A143YPH0"/>